<proteinExistence type="inferred from homology"/>
<evidence type="ECO:0000256" key="3">
    <source>
        <dbReference type="ARBA" id="ARBA00013194"/>
    </source>
</evidence>
<name>A0A095YEP4_9MICC</name>
<feature type="signal peptide" evidence="8">
    <location>
        <begin position="1"/>
        <end position="18"/>
    </location>
</feature>
<dbReference type="AlphaFoldDB" id="A0A095YEP4"/>
<feature type="domain" description="PPIase FKBP-type" evidence="9">
    <location>
        <begin position="231"/>
        <end position="319"/>
    </location>
</feature>
<evidence type="ECO:0000256" key="2">
    <source>
        <dbReference type="ARBA" id="ARBA00006577"/>
    </source>
</evidence>
<evidence type="ECO:0000313" key="11">
    <source>
        <dbReference type="Proteomes" id="UP000053528"/>
    </source>
</evidence>
<dbReference type="InterPro" id="IPR046357">
    <property type="entry name" value="PPIase_dom_sf"/>
</dbReference>
<dbReference type="SUPFAM" id="SSF54534">
    <property type="entry name" value="FKBP-like"/>
    <property type="match status" value="1"/>
</dbReference>
<keyword evidence="5 6" id="KW-0413">Isomerase</keyword>
<keyword evidence="4 6" id="KW-0697">Rotamase</keyword>
<dbReference type="PANTHER" id="PTHR43811:SF19">
    <property type="entry name" value="39 KDA FK506-BINDING NUCLEAR PROTEIN"/>
    <property type="match status" value="1"/>
</dbReference>
<dbReference type="Gene3D" id="3.10.50.40">
    <property type="match status" value="1"/>
</dbReference>
<evidence type="ECO:0000259" key="9">
    <source>
        <dbReference type="PROSITE" id="PS50059"/>
    </source>
</evidence>
<dbReference type="EMBL" id="JRNH01000011">
    <property type="protein sequence ID" value="KGF20875.1"/>
    <property type="molecule type" value="Genomic_DNA"/>
</dbReference>
<keyword evidence="8" id="KW-0732">Signal</keyword>
<evidence type="ECO:0000256" key="7">
    <source>
        <dbReference type="SAM" id="MobiDB-lite"/>
    </source>
</evidence>
<dbReference type="PROSITE" id="PS50059">
    <property type="entry name" value="FKBP_PPIASE"/>
    <property type="match status" value="1"/>
</dbReference>
<dbReference type="Proteomes" id="UP000053528">
    <property type="component" value="Unassembled WGS sequence"/>
</dbReference>
<dbReference type="EC" id="5.2.1.8" evidence="3 6"/>
<evidence type="ECO:0000256" key="1">
    <source>
        <dbReference type="ARBA" id="ARBA00000971"/>
    </source>
</evidence>
<evidence type="ECO:0000256" key="6">
    <source>
        <dbReference type="PROSITE-ProRule" id="PRU00277"/>
    </source>
</evidence>
<evidence type="ECO:0000256" key="8">
    <source>
        <dbReference type="SAM" id="SignalP"/>
    </source>
</evidence>
<dbReference type="InterPro" id="IPR001179">
    <property type="entry name" value="PPIase_FKBP_dom"/>
</dbReference>
<gene>
    <name evidence="10" type="ORF">HMPREF2128_04030</name>
</gene>
<dbReference type="GO" id="GO:0003755">
    <property type="term" value="F:peptidyl-prolyl cis-trans isomerase activity"/>
    <property type="evidence" value="ECO:0007669"/>
    <property type="project" value="UniProtKB-KW"/>
</dbReference>
<accession>A0A095YEP4</accession>
<feature type="chain" id="PRO_5038683579" description="peptidylprolyl isomerase" evidence="8">
    <location>
        <begin position="19"/>
        <end position="328"/>
    </location>
</feature>
<evidence type="ECO:0000256" key="5">
    <source>
        <dbReference type="ARBA" id="ARBA00023235"/>
    </source>
</evidence>
<comment type="catalytic activity">
    <reaction evidence="1 6">
        <text>[protein]-peptidylproline (omega=180) = [protein]-peptidylproline (omega=0)</text>
        <dbReference type="Rhea" id="RHEA:16237"/>
        <dbReference type="Rhea" id="RHEA-COMP:10747"/>
        <dbReference type="Rhea" id="RHEA-COMP:10748"/>
        <dbReference type="ChEBI" id="CHEBI:83833"/>
        <dbReference type="ChEBI" id="CHEBI:83834"/>
        <dbReference type="EC" id="5.2.1.8"/>
    </reaction>
</comment>
<sequence length="328" mass="34761">MRKLATATLVGTLALSLAACSGSKDEPASSASGDSQLQTTEQDTDKGNTGAPADLDSVKITHEGKDKVAADFKNPLKGEKATAKLVNKGDGAKLKDGQSVQLRLATFDAETGKELQPGSFKQPQALTLDKDALVGVEGLYDGLKEATVGSDIAYFITSPSVDSPQLWVIHVEDAKDPSVKWKKSSEKGDKPSLDKGKKDTYTVTIPESDAPKKLQVDVIDEGTKGPKATKESMLTVRYSGAKWSDAKQFDGNFDAPEPSTFGLNQVIQGWTEGLEGLKAGTTVLLTIPGDKAYGEESPGDTGNPPKGTLVFLVTIEKVETQRDATDND</sequence>
<comment type="similarity">
    <text evidence="2">Belongs to the FKBP-type PPIase family.</text>
</comment>
<evidence type="ECO:0000256" key="4">
    <source>
        <dbReference type="ARBA" id="ARBA00023110"/>
    </source>
</evidence>
<reference evidence="10 11" key="1">
    <citation type="submission" date="2014-07" db="EMBL/GenBank/DDBJ databases">
        <authorList>
            <person name="McCorrison J."/>
            <person name="Sanka R."/>
            <person name="Torralba M."/>
            <person name="Gillis M."/>
            <person name="Haft D.H."/>
            <person name="Methe B."/>
            <person name="Sutton G."/>
            <person name="Nelson K.E."/>
        </authorList>
    </citation>
    <scope>NUCLEOTIDE SEQUENCE [LARGE SCALE GENOMIC DNA]</scope>
    <source>
        <strain evidence="10 11">DNF00011</strain>
    </source>
</reference>
<dbReference type="PROSITE" id="PS51257">
    <property type="entry name" value="PROKAR_LIPOPROTEIN"/>
    <property type="match status" value="1"/>
</dbReference>
<evidence type="ECO:0000313" key="10">
    <source>
        <dbReference type="EMBL" id="KGF20875.1"/>
    </source>
</evidence>
<dbReference type="Pfam" id="PF00254">
    <property type="entry name" value="FKBP_C"/>
    <property type="match status" value="1"/>
</dbReference>
<dbReference type="PANTHER" id="PTHR43811">
    <property type="entry name" value="FKBP-TYPE PEPTIDYL-PROLYL CIS-TRANS ISOMERASE FKPA"/>
    <property type="match status" value="1"/>
</dbReference>
<feature type="region of interest" description="Disordered" evidence="7">
    <location>
        <begin position="178"/>
        <end position="199"/>
    </location>
</feature>
<protein>
    <recommendedName>
        <fullName evidence="3 6">peptidylprolyl isomerase</fullName>
        <ecNumber evidence="3 6">5.2.1.8</ecNumber>
    </recommendedName>
</protein>
<comment type="caution">
    <text evidence="10">The sequence shown here is derived from an EMBL/GenBank/DDBJ whole genome shotgun (WGS) entry which is preliminary data.</text>
</comment>
<dbReference type="RefSeq" id="WP_035755286.1">
    <property type="nucleotide sequence ID" value="NZ_JRNH01000011.1"/>
</dbReference>
<feature type="compositionally biased region" description="Polar residues" evidence="7">
    <location>
        <begin position="29"/>
        <end position="41"/>
    </location>
</feature>
<feature type="region of interest" description="Disordered" evidence="7">
    <location>
        <begin position="21"/>
        <end position="59"/>
    </location>
</feature>
<organism evidence="10 11">
    <name type="scientific">Pseudoglutamicibacter albus DNF00011</name>
    <dbReference type="NCBI Taxonomy" id="1401063"/>
    <lineage>
        <taxon>Bacteria</taxon>
        <taxon>Bacillati</taxon>
        <taxon>Actinomycetota</taxon>
        <taxon>Actinomycetes</taxon>
        <taxon>Micrococcales</taxon>
        <taxon>Micrococcaceae</taxon>
        <taxon>Pseudoglutamicibacter</taxon>
    </lineage>
</organism>